<evidence type="ECO:0000313" key="2">
    <source>
        <dbReference type="Proteomes" id="UP000075391"/>
    </source>
</evidence>
<dbReference type="Proteomes" id="UP000075391">
    <property type="component" value="Unassembled WGS sequence"/>
</dbReference>
<sequence length="315" mass="36301">MKHAFGILVYLLLFTSQGYSQGMMEGLTPPAQQRTVLSYTGLFFDKAEFPQERASTSYQSVDFSTPIYKSDLQSVSLNLSGSQYLVDPAQNEISGLYDIKFGLGYTRVIDDKRLWSVNARYGSASDRPFESADVTTLGVTAFYSYPDDESSRWLLLVDYSNNRPILNNIPLPGFAYFYNPSKEFRSVLGIPFATFNWQFAEKYGWDFFTLVPWIIKTSVYYKVTDFAKLYAGVDFSQITYYLYDRQNKDDRLFYDDKKIFVGIKSPISKQIFADLEAGHSFDRRFFIDENYVPDPDNAVSIGNAFYFKLSLRFIL</sequence>
<protein>
    <submittedName>
        <fullName evidence="1">Uncharacterized protein</fullName>
    </submittedName>
</protein>
<dbReference type="EMBL" id="LUKF01000020">
    <property type="protein sequence ID" value="KYG60483.1"/>
    <property type="molecule type" value="Genomic_DNA"/>
</dbReference>
<name>A0A150WC34_BDEBC</name>
<evidence type="ECO:0000313" key="1">
    <source>
        <dbReference type="EMBL" id="KYG60483.1"/>
    </source>
</evidence>
<reference evidence="1 2" key="1">
    <citation type="submission" date="2016-03" db="EMBL/GenBank/DDBJ databases">
        <authorList>
            <person name="Ploux O."/>
        </authorList>
    </citation>
    <scope>NUCLEOTIDE SEQUENCE [LARGE SCALE GENOMIC DNA]</scope>
    <source>
        <strain evidence="1 2">BER2</strain>
    </source>
</reference>
<organism evidence="1 2">
    <name type="scientific">Bdellovibrio bacteriovorus</name>
    <dbReference type="NCBI Taxonomy" id="959"/>
    <lineage>
        <taxon>Bacteria</taxon>
        <taxon>Pseudomonadati</taxon>
        <taxon>Bdellovibrionota</taxon>
        <taxon>Bdellovibrionia</taxon>
        <taxon>Bdellovibrionales</taxon>
        <taxon>Pseudobdellovibrionaceae</taxon>
        <taxon>Bdellovibrio</taxon>
    </lineage>
</organism>
<dbReference type="OrthoDB" id="5514686at2"/>
<comment type="caution">
    <text evidence="1">The sequence shown here is derived from an EMBL/GenBank/DDBJ whole genome shotgun (WGS) entry which is preliminary data.</text>
</comment>
<gene>
    <name evidence="1" type="ORF">AZI85_13560</name>
</gene>
<proteinExistence type="predicted"/>
<accession>A0A150WC34</accession>
<dbReference type="RefSeq" id="WP_063245241.1">
    <property type="nucleotide sequence ID" value="NZ_LUKF01000020.1"/>
</dbReference>
<dbReference type="AlphaFoldDB" id="A0A150WC34"/>